<reference evidence="1 2" key="1">
    <citation type="submission" date="2015-09" db="EMBL/GenBank/DDBJ databases">
        <title>Atta colombica WGS genome.</title>
        <authorList>
            <person name="Nygaard S."/>
            <person name="Hu H."/>
            <person name="Boomsma J."/>
            <person name="Zhang G."/>
        </authorList>
    </citation>
    <scope>NUCLEOTIDE SEQUENCE [LARGE SCALE GENOMIC DNA]</scope>
    <source>
        <strain evidence="1">Treedump-2</strain>
        <tissue evidence="1">Whole body</tissue>
    </source>
</reference>
<sequence length="147" mass="16210">MYFSLRRKFAEKLGWHSCRSSLPSRSPPTVSPVVLLFLSSRDRDVQSAVSVAPAARSCTICTAASVALLNAHGLDRVPPGAACRRDATIGSSVQKLHGEQWGPSKSLESDWIELHFLCKNKISIDSSLIVGNSVFYTSWFRCLLLMR</sequence>
<proteinExistence type="predicted"/>
<dbReference type="EMBL" id="KQ976556">
    <property type="protein sequence ID" value="KYM80779.1"/>
    <property type="molecule type" value="Genomic_DNA"/>
</dbReference>
<evidence type="ECO:0000313" key="2">
    <source>
        <dbReference type="Proteomes" id="UP000078540"/>
    </source>
</evidence>
<dbReference type="AlphaFoldDB" id="A0A195B9B3"/>
<organism evidence="1 2">
    <name type="scientific">Atta colombica</name>
    <dbReference type="NCBI Taxonomy" id="520822"/>
    <lineage>
        <taxon>Eukaryota</taxon>
        <taxon>Metazoa</taxon>
        <taxon>Ecdysozoa</taxon>
        <taxon>Arthropoda</taxon>
        <taxon>Hexapoda</taxon>
        <taxon>Insecta</taxon>
        <taxon>Pterygota</taxon>
        <taxon>Neoptera</taxon>
        <taxon>Endopterygota</taxon>
        <taxon>Hymenoptera</taxon>
        <taxon>Apocrita</taxon>
        <taxon>Aculeata</taxon>
        <taxon>Formicoidea</taxon>
        <taxon>Formicidae</taxon>
        <taxon>Myrmicinae</taxon>
        <taxon>Atta</taxon>
    </lineage>
</organism>
<keyword evidence="2" id="KW-1185">Reference proteome</keyword>
<evidence type="ECO:0000313" key="1">
    <source>
        <dbReference type="EMBL" id="KYM80779.1"/>
    </source>
</evidence>
<name>A0A195B9B3_9HYME</name>
<gene>
    <name evidence="1" type="ORF">ALC53_08780</name>
</gene>
<dbReference type="Proteomes" id="UP000078540">
    <property type="component" value="Unassembled WGS sequence"/>
</dbReference>
<protein>
    <submittedName>
        <fullName evidence="1">Uncharacterized protein</fullName>
    </submittedName>
</protein>
<accession>A0A195B9B3</accession>